<dbReference type="STRING" id="83656.B1H18_18755"/>
<dbReference type="RefSeq" id="WP_077969324.1">
    <property type="nucleotide sequence ID" value="NZ_CP045178.1"/>
</dbReference>
<accession>A0A1V4A701</accession>
<dbReference type="InterPro" id="IPR052509">
    <property type="entry name" value="Metal_resp_DNA-bind_regulator"/>
</dbReference>
<evidence type="ECO:0000313" key="3">
    <source>
        <dbReference type="Proteomes" id="UP000190539"/>
    </source>
</evidence>
<dbReference type="Proteomes" id="UP000190539">
    <property type="component" value="Unassembled WGS sequence"/>
</dbReference>
<dbReference type="InterPro" id="IPR036388">
    <property type="entry name" value="WH-like_DNA-bd_sf"/>
</dbReference>
<dbReference type="PANTHER" id="PTHR33169:SF13">
    <property type="entry name" value="PADR-FAMILY TRANSCRIPTIONAL REGULATOR"/>
    <property type="match status" value="1"/>
</dbReference>
<dbReference type="EMBL" id="MVFC01000015">
    <property type="protein sequence ID" value="OON77292.1"/>
    <property type="molecule type" value="Genomic_DNA"/>
</dbReference>
<comment type="caution">
    <text evidence="2">The sequence shown here is derived from an EMBL/GenBank/DDBJ whole genome shotgun (WGS) entry which is preliminary data.</text>
</comment>
<gene>
    <name evidence="2" type="ORF">B1H18_18755</name>
</gene>
<proteinExistence type="predicted"/>
<reference evidence="2 3" key="1">
    <citation type="submission" date="2017-02" db="EMBL/GenBank/DDBJ databases">
        <title>Draft Genome Sequence of Streptomyces tsukubaensis F601, a Producer of the immunosuppressant tacrolimus FK506.</title>
        <authorList>
            <person name="Zong G."/>
            <person name="Zhong C."/>
            <person name="Fu J."/>
            <person name="Qin R."/>
            <person name="Cao G."/>
        </authorList>
    </citation>
    <scope>NUCLEOTIDE SEQUENCE [LARGE SCALE GENOMIC DNA]</scope>
    <source>
        <strain evidence="2 3">F601</strain>
    </source>
</reference>
<dbReference type="AlphaFoldDB" id="A0A1V4A701"/>
<organism evidence="2 3">
    <name type="scientific">Streptomyces tsukubensis</name>
    <dbReference type="NCBI Taxonomy" id="83656"/>
    <lineage>
        <taxon>Bacteria</taxon>
        <taxon>Bacillati</taxon>
        <taxon>Actinomycetota</taxon>
        <taxon>Actinomycetes</taxon>
        <taxon>Kitasatosporales</taxon>
        <taxon>Streptomycetaceae</taxon>
        <taxon>Streptomyces</taxon>
    </lineage>
</organism>
<dbReference type="InterPro" id="IPR036390">
    <property type="entry name" value="WH_DNA-bd_sf"/>
</dbReference>
<sequence>MNDRTMQGPTLLILTALADSPRHGYGLIQEIAEISSGRVKMRTGTLYGALDRLLGQGLVEVERDEVTDGRARRVYALTGEGRAALAAESDRLREVVAEADRRLKSFRPRIQGGTA</sequence>
<keyword evidence="3" id="KW-1185">Reference proteome</keyword>
<dbReference type="PANTHER" id="PTHR33169">
    <property type="entry name" value="PADR-FAMILY TRANSCRIPTIONAL REGULATOR"/>
    <property type="match status" value="1"/>
</dbReference>
<dbReference type="SUPFAM" id="SSF46785">
    <property type="entry name" value="Winged helix' DNA-binding domain"/>
    <property type="match status" value="1"/>
</dbReference>
<dbReference type="Gene3D" id="1.10.10.10">
    <property type="entry name" value="Winged helix-like DNA-binding domain superfamily/Winged helix DNA-binding domain"/>
    <property type="match status" value="1"/>
</dbReference>
<protein>
    <submittedName>
        <fullName evidence="2">PadR family transcriptional regulator</fullName>
    </submittedName>
</protein>
<dbReference type="InterPro" id="IPR005149">
    <property type="entry name" value="Tscrpt_reg_PadR_N"/>
</dbReference>
<evidence type="ECO:0000313" key="2">
    <source>
        <dbReference type="EMBL" id="OON77292.1"/>
    </source>
</evidence>
<dbReference type="OrthoDB" id="122286at2"/>
<evidence type="ECO:0000259" key="1">
    <source>
        <dbReference type="Pfam" id="PF03551"/>
    </source>
</evidence>
<dbReference type="Pfam" id="PF03551">
    <property type="entry name" value="PadR"/>
    <property type="match status" value="1"/>
</dbReference>
<feature type="domain" description="Transcription regulator PadR N-terminal" evidence="1">
    <location>
        <begin position="13"/>
        <end position="86"/>
    </location>
</feature>
<name>A0A1V4A701_9ACTN</name>